<dbReference type="EMBL" id="CAJPVJ010007035">
    <property type="protein sequence ID" value="CAG2170929.1"/>
    <property type="molecule type" value="Genomic_DNA"/>
</dbReference>
<keyword evidence="5 8" id="KW-1133">Transmembrane helix</keyword>
<proteinExistence type="inferred from homology"/>
<evidence type="ECO:0000256" key="1">
    <source>
        <dbReference type="ARBA" id="ARBA00004651"/>
    </source>
</evidence>
<dbReference type="SUPFAM" id="SSF100895">
    <property type="entry name" value="Kazal-type serine protease inhibitors"/>
    <property type="match status" value="1"/>
</dbReference>
<evidence type="ECO:0000256" key="6">
    <source>
        <dbReference type="ARBA" id="ARBA00023136"/>
    </source>
</evidence>
<dbReference type="AlphaFoldDB" id="A0A7R9QR81"/>
<keyword evidence="7" id="KW-1015">Disulfide bond</keyword>
<feature type="transmembrane region" description="Helical" evidence="8">
    <location>
        <begin position="542"/>
        <end position="563"/>
    </location>
</feature>
<feature type="transmembrane region" description="Helical" evidence="8">
    <location>
        <begin position="74"/>
        <end position="96"/>
    </location>
</feature>
<dbReference type="EMBL" id="OC921860">
    <property type="protein sequence ID" value="CAD7653742.1"/>
    <property type="molecule type" value="Genomic_DNA"/>
</dbReference>
<gene>
    <name evidence="10" type="ORF">ONB1V03_LOCUS10395</name>
</gene>
<dbReference type="PANTHER" id="PTHR11388">
    <property type="entry name" value="ORGANIC ANION TRANSPORTER"/>
    <property type="match status" value="1"/>
</dbReference>
<evidence type="ECO:0000313" key="11">
    <source>
        <dbReference type="Proteomes" id="UP000728032"/>
    </source>
</evidence>
<keyword evidence="11" id="KW-1185">Reference proteome</keyword>
<evidence type="ECO:0000256" key="7">
    <source>
        <dbReference type="ARBA" id="ARBA00023157"/>
    </source>
</evidence>
<dbReference type="Pfam" id="PF03137">
    <property type="entry name" value="OATP"/>
    <property type="match status" value="2"/>
</dbReference>
<evidence type="ECO:0000256" key="2">
    <source>
        <dbReference type="ARBA" id="ARBA00009657"/>
    </source>
</evidence>
<accession>A0A7R9QR81</accession>
<organism evidence="10">
    <name type="scientific">Oppiella nova</name>
    <dbReference type="NCBI Taxonomy" id="334625"/>
    <lineage>
        <taxon>Eukaryota</taxon>
        <taxon>Metazoa</taxon>
        <taxon>Ecdysozoa</taxon>
        <taxon>Arthropoda</taxon>
        <taxon>Chelicerata</taxon>
        <taxon>Arachnida</taxon>
        <taxon>Acari</taxon>
        <taxon>Acariformes</taxon>
        <taxon>Sarcoptiformes</taxon>
        <taxon>Oribatida</taxon>
        <taxon>Brachypylina</taxon>
        <taxon>Oppioidea</taxon>
        <taxon>Oppiidae</taxon>
        <taxon>Oppiella</taxon>
    </lineage>
</organism>
<evidence type="ECO:0000256" key="3">
    <source>
        <dbReference type="ARBA" id="ARBA00022475"/>
    </source>
</evidence>
<dbReference type="Gene3D" id="1.20.1250.20">
    <property type="entry name" value="MFS general substrate transporter like domains"/>
    <property type="match status" value="1"/>
</dbReference>
<dbReference type="InterPro" id="IPR036058">
    <property type="entry name" value="Kazal_dom_sf"/>
</dbReference>
<evidence type="ECO:0000259" key="9">
    <source>
        <dbReference type="PROSITE" id="PS51465"/>
    </source>
</evidence>
<feature type="transmembrane region" description="Helical" evidence="8">
    <location>
        <begin position="198"/>
        <end position="220"/>
    </location>
</feature>
<dbReference type="GO" id="GO:0016323">
    <property type="term" value="C:basolateral plasma membrane"/>
    <property type="evidence" value="ECO:0007669"/>
    <property type="project" value="TreeGrafter"/>
</dbReference>
<feature type="domain" description="Kazal-like" evidence="9">
    <location>
        <begin position="375"/>
        <end position="426"/>
    </location>
</feature>
<dbReference type="Pfam" id="PF07648">
    <property type="entry name" value="Kazal_2"/>
    <property type="match status" value="1"/>
</dbReference>
<keyword evidence="6 8" id="KW-0472">Membrane</keyword>
<dbReference type="CDD" id="cd17336">
    <property type="entry name" value="MFS_SLCO_OATP"/>
    <property type="match status" value="1"/>
</dbReference>
<dbReference type="PANTHER" id="PTHR11388:SF76">
    <property type="entry name" value="SOLUTE CARRIER ORGANIC ANION TRANSPORTER FAMILY MEMBER"/>
    <property type="match status" value="1"/>
</dbReference>
<feature type="transmembrane region" description="Helical" evidence="8">
    <location>
        <begin position="303"/>
        <end position="327"/>
    </location>
</feature>
<evidence type="ECO:0000256" key="5">
    <source>
        <dbReference type="ARBA" id="ARBA00022989"/>
    </source>
</evidence>
<protein>
    <recommendedName>
        <fullName evidence="9">Kazal-like domain-containing protein</fullName>
    </recommendedName>
</protein>
<evidence type="ECO:0000313" key="10">
    <source>
        <dbReference type="EMBL" id="CAD7653742.1"/>
    </source>
</evidence>
<comment type="similarity">
    <text evidence="2">Belongs to the organo anion transporter (TC 2.A.60) family.</text>
</comment>
<evidence type="ECO:0000256" key="8">
    <source>
        <dbReference type="SAM" id="Phobius"/>
    </source>
</evidence>
<dbReference type="GO" id="GO:0015347">
    <property type="term" value="F:sodium-independent organic anion transmembrane transporter activity"/>
    <property type="evidence" value="ECO:0007669"/>
    <property type="project" value="TreeGrafter"/>
</dbReference>
<name>A0A7R9QR81_9ACAR</name>
<keyword evidence="3" id="KW-1003">Cell membrane</keyword>
<dbReference type="InterPro" id="IPR002350">
    <property type="entry name" value="Kazal_dom"/>
</dbReference>
<feature type="transmembrane region" description="Helical" evidence="8">
    <location>
        <begin position="464"/>
        <end position="486"/>
    </location>
</feature>
<dbReference type="OrthoDB" id="5062115at2759"/>
<sequence>MLLSNVGLSDHPSRLSISVKCPLSCNTFKRTRPSVTTLEKRVVSGIILIADDVAGLIFKPIYGYIANHVHRPRLIAYSCLLTGMGCYLAAFPYFIYGPAVHLLGASINTNKSNLEFCESNRTIDEDCDRIEQSSYSFLPVLFPFISMFLNGIGESSVYYVGIPFLDDSVDKKSSPMYISLSAMETGNTDERDPRWVGAWWLGFVLLGTLICICSLPMLLFPAEFKNKSVVNSETNKKSQFTTKTHNKQELSLNKRLLRLAKNPIYVSYTLSTLFRVFGVMGYYTFKPKYLESMYKKSASTANLLSGIVGTIPAAIGLLLGGAYLTFLQPGPRQLTSFITIVEILGTMGYVSAFFLGCPPTLFAPLITDNANDINLGSQSMCNVNCSCSHKFQPICGPDNYTTYFSPCYAGCDPRSLASINGTNCIDGIGMSGMSGMSGMVNHTGITGMATEGFCNSDCGNNFEILIILMAIAGILGRPAMAGNVIISFRIVDEEDKSLAMAFIPYPLVYGWVTNTACEVWETKCGKTGNCLVYDVDKFRYRLIGLTLGLYFVASIFDIIVVFLSHRIKNLYNDDEDETDHHINELSNDHKK</sequence>
<feature type="transmembrane region" description="Helical" evidence="8">
    <location>
        <begin position="264"/>
        <end position="283"/>
    </location>
</feature>
<dbReference type="InterPro" id="IPR036259">
    <property type="entry name" value="MFS_trans_sf"/>
</dbReference>
<dbReference type="Proteomes" id="UP000728032">
    <property type="component" value="Unassembled WGS sequence"/>
</dbReference>
<dbReference type="InterPro" id="IPR004156">
    <property type="entry name" value="OATP"/>
</dbReference>
<comment type="subcellular location">
    <subcellularLocation>
        <location evidence="1">Cell membrane</location>
        <topology evidence="1">Multi-pass membrane protein</topology>
    </subcellularLocation>
</comment>
<reference evidence="10" key="1">
    <citation type="submission" date="2020-11" db="EMBL/GenBank/DDBJ databases">
        <authorList>
            <person name="Tran Van P."/>
        </authorList>
    </citation>
    <scope>NUCLEOTIDE SEQUENCE</scope>
</reference>
<dbReference type="GO" id="GO:0043252">
    <property type="term" value="P:sodium-independent organic anion transport"/>
    <property type="evidence" value="ECO:0007669"/>
    <property type="project" value="TreeGrafter"/>
</dbReference>
<feature type="transmembrane region" description="Helical" evidence="8">
    <location>
        <begin position="334"/>
        <end position="355"/>
    </location>
</feature>
<keyword evidence="4 8" id="KW-0812">Transmembrane</keyword>
<dbReference type="SUPFAM" id="SSF103473">
    <property type="entry name" value="MFS general substrate transporter"/>
    <property type="match status" value="1"/>
</dbReference>
<evidence type="ECO:0000256" key="4">
    <source>
        <dbReference type="ARBA" id="ARBA00022692"/>
    </source>
</evidence>
<dbReference type="PROSITE" id="PS51465">
    <property type="entry name" value="KAZAL_2"/>
    <property type="match status" value="1"/>
</dbReference>